<feature type="compositionally biased region" description="Basic and acidic residues" evidence="1">
    <location>
        <begin position="19"/>
        <end position="29"/>
    </location>
</feature>
<dbReference type="EMBL" id="BK063658">
    <property type="protein sequence ID" value="DBA13210.1"/>
    <property type="molecule type" value="Viral_cRNA"/>
</dbReference>
<feature type="region of interest" description="Disordered" evidence="1">
    <location>
        <begin position="1"/>
        <end position="29"/>
    </location>
</feature>
<sequence length="189" mass="20766">MPPKPAKVSQLQDGAVTKRVKEERRKDLEKARTQAVTALIQKKVQEIGEREGTEAETIAEAVATLDLVEDRAAVETPDIQTALYMLLNALKQLKEEKTKVLTDNKERGDKVLEIVSALEGKLDKLTSLVADIQAKVDKLHLSTYVGQAVKGEKVQLLPKAPPPYVKDVGDEQRNPGGNTLYPDLADLGF</sequence>
<name>A0AA48SFL9_9MONO</name>
<evidence type="ECO:0000313" key="2">
    <source>
        <dbReference type="EMBL" id="DBA13210.1"/>
    </source>
</evidence>
<evidence type="ECO:0000256" key="1">
    <source>
        <dbReference type="SAM" id="MobiDB-lite"/>
    </source>
</evidence>
<reference evidence="2" key="1">
    <citation type="journal article" date="2023" name="bioRxiv">
        <title>Diving Deep into Fish Bornaviruses: Uncovering Hidden Diversity and Transcriptional Strategies through Comprehensive Data Mining.</title>
        <authorList>
            <person name="Eshak M."/>
            <person name="Rubbenstroth D."/>
            <person name="Beer M."/>
            <person name="Pfaff F."/>
        </authorList>
    </citation>
    <scope>NUCLEOTIDE SEQUENCE</scope>
    <source>
        <strain evidence="2">LG1</strain>
    </source>
</reference>
<organism evidence="2">
    <name type="scientific">Bombay duck fish bornavirus</name>
    <dbReference type="NCBI Taxonomy" id="3067899"/>
    <lineage>
        <taxon>Viruses</taxon>
        <taxon>Riboviria</taxon>
        <taxon>Orthornavirae</taxon>
        <taxon>Negarnaviricota</taxon>
        <taxon>Haploviricotina</taxon>
        <taxon>Monjiviricetes</taxon>
        <taxon>Mononegavirales</taxon>
        <taxon>Bornaviridae</taxon>
        <taxon>Cultervirus</taxon>
        <taxon>Cultervirus harpadoni</taxon>
    </lineage>
</organism>
<accession>A0AA48SFL9</accession>
<protein>
    <submittedName>
        <fullName evidence="2">Phosphoprotein</fullName>
    </submittedName>
</protein>
<proteinExistence type="predicted"/>
<gene>
    <name evidence="2" type="primary">P</name>
</gene>